<keyword evidence="1" id="KW-0812">Transmembrane</keyword>
<dbReference type="InterPro" id="IPR043726">
    <property type="entry name" value="LiaI-LiaF-like_TM1"/>
</dbReference>
<proteinExistence type="predicted"/>
<evidence type="ECO:0000256" key="1">
    <source>
        <dbReference type="SAM" id="Phobius"/>
    </source>
</evidence>
<dbReference type="InterPro" id="IPR054331">
    <property type="entry name" value="LiaF_TM"/>
</dbReference>
<dbReference type="Pfam" id="PF22570">
    <property type="entry name" value="LiaF-TM"/>
    <property type="match status" value="1"/>
</dbReference>
<feature type="transmembrane region" description="Helical" evidence="1">
    <location>
        <begin position="21"/>
        <end position="43"/>
    </location>
</feature>
<dbReference type="NCBIfam" id="NF040535">
    <property type="entry name" value="LiaF_C_term"/>
    <property type="match status" value="1"/>
</dbReference>
<feature type="domain" description="LiaI-LiaF-like transmembrane region" evidence="3">
    <location>
        <begin position="22"/>
        <end position="64"/>
    </location>
</feature>
<dbReference type="InterPro" id="IPR047793">
    <property type="entry name" value="LiaF_C"/>
</dbReference>
<gene>
    <name evidence="5" type="ORF">JOE21_003338</name>
</gene>
<keyword evidence="1" id="KW-1133">Transmembrane helix</keyword>
<evidence type="ECO:0000259" key="2">
    <source>
        <dbReference type="Pfam" id="PF09922"/>
    </source>
</evidence>
<reference evidence="5 6" key="1">
    <citation type="submission" date="2023-07" db="EMBL/GenBank/DDBJ databases">
        <title>Genomic Encyclopedia of Type Strains, Phase IV (KMG-IV): sequencing the most valuable type-strain genomes for metagenomic binning, comparative biology and taxonomic classification.</title>
        <authorList>
            <person name="Goeker M."/>
        </authorList>
    </citation>
    <scope>NUCLEOTIDE SEQUENCE [LARGE SCALE GENOMIC DNA]</scope>
    <source>
        <strain evidence="5 6">DSM 45903</strain>
    </source>
</reference>
<organism evidence="5 6">
    <name type="scientific">Desmospora profundinema</name>
    <dbReference type="NCBI Taxonomy" id="1571184"/>
    <lineage>
        <taxon>Bacteria</taxon>
        <taxon>Bacillati</taxon>
        <taxon>Bacillota</taxon>
        <taxon>Bacilli</taxon>
        <taxon>Bacillales</taxon>
        <taxon>Thermoactinomycetaceae</taxon>
        <taxon>Desmospora</taxon>
    </lineage>
</organism>
<dbReference type="Pfam" id="PF09922">
    <property type="entry name" value="LiaF-like_C"/>
    <property type="match status" value="1"/>
</dbReference>
<feature type="transmembrane region" description="Helical" evidence="1">
    <location>
        <begin position="111"/>
        <end position="129"/>
    </location>
</feature>
<dbReference type="Proteomes" id="UP001185012">
    <property type="component" value="Unassembled WGS sequence"/>
</dbReference>
<name>A0ABU1IRA8_9BACL</name>
<evidence type="ECO:0000313" key="6">
    <source>
        <dbReference type="Proteomes" id="UP001185012"/>
    </source>
</evidence>
<dbReference type="EMBL" id="JAVDQG010000009">
    <property type="protein sequence ID" value="MDR6227323.1"/>
    <property type="molecule type" value="Genomic_DNA"/>
</dbReference>
<feature type="domain" description="Cell wall-active antibiotics response LiaF-like C-terminal" evidence="2">
    <location>
        <begin position="200"/>
        <end position="311"/>
    </location>
</feature>
<dbReference type="Pfam" id="PF18917">
    <property type="entry name" value="LiaI-LiaF-like_TM1"/>
    <property type="match status" value="1"/>
</dbReference>
<comment type="caution">
    <text evidence="5">The sequence shown here is derived from an EMBL/GenBank/DDBJ whole genome shotgun (WGS) entry which is preliminary data.</text>
</comment>
<keyword evidence="6" id="KW-1185">Reference proteome</keyword>
<feature type="transmembrane region" description="Helical" evidence="1">
    <location>
        <begin position="79"/>
        <end position="99"/>
    </location>
</feature>
<dbReference type="InterPro" id="IPR024425">
    <property type="entry name" value="LiaF-like_C"/>
</dbReference>
<evidence type="ECO:0008006" key="7">
    <source>
        <dbReference type="Google" id="ProtNLM"/>
    </source>
</evidence>
<evidence type="ECO:0000313" key="5">
    <source>
        <dbReference type="EMBL" id="MDR6227323.1"/>
    </source>
</evidence>
<protein>
    <recommendedName>
        <fullName evidence="7">Cell wall-active antibiotics response LiaF-like C-terminal domain-containing protein</fullName>
    </recommendedName>
</protein>
<accession>A0ABU1IRA8</accession>
<evidence type="ECO:0000259" key="3">
    <source>
        <dbReference type="Pfam" id="PF18917"/>
    </source>
</evidence>
<feature type="domain" description="LiaF transmembrane" evidence="4">
    <location>
        <begin position="85"/>
        <end position="131"/>
    </location>
</feature>
<dbReference type="RefSeq" id="WP_309868313.1">
    <property type="nucleotide sequence ID" value="NZ_JAVDQG010000009.1"/>
</dbReference>
<sequence>MKAVGFFETTPTIMHLQTNRLLFAMIIIGLGALLLADNFHVITIDLWDWIATYWPVILLYVGLKQILTGLYPAFRGRSVYWGGLFWGIFLLFLGWNFLAPNLNLPHIPWDQVWKLWPLLLIWFGIHILLPSSHTHDQEKESRPGWKNGWWDEEGWKAQEERWRAEEKEWRERRREKYWNQKESEKDRQSHIRRGSTFVLIGEVDQPGETFTLEDTDYQVGIGSIDLNLTQAVLPEREVTLHANGVLGSINLYLPADIPARITGTVQIGNLDLPGVQESGILKRATIQTDGFDEATKRLVIRASQFIGEVRVIRV</sequence>
<keyword evidence="1" id="KW-0472">Membrane</keyword>
<feature type="transmembrane region" description="Helical" evidence="1">
    <location>
        <begin position="49"/>
        <end position="67"/>
    </location>
</feature>
<evidence type="ECO:0000259" key="4">
    <source>
        <dbReference type="Pfam" id="PF22570"/>
    </source>
</evidence>